<dbReference type="PANTHER" id="PTHR43308">
    <property type="entry name" value="OUTER MEMBRANE PROTEIN ALPHA-RELATED"/>
    <property type="match status" value="1"/>
</dbReference>
<organism evidence="3 4">
    <name type="scientific">Tissierella pigra</name>
    <dbReference type="NCBI Taxonomy" id="2607614"/>
    <lineage>
        <taxon>Bacteria</taxon>
        <taxon>Bacillati</taxon>
        <taxon>Bacillota</taxon>
        <taxon>Tissierellia</taxon>
        <taxon>Tissierellales</taxon>
        <taxon>Tissierellaceae</taxon>
        <taxon>Tissierella</taxon>
    </lineage>
</organism>
<feature type="domain" description="SLH" evidence="2">
    <location>
        <begin position="173"/>
        <end position="240"/>
    </location>
</feature>
<gene>
    <name evidence="3" type="ORF">FYJ83_03990</name>
</gene>
<feature type="region of interest" description="Disordered" evidence="1">
    <location>
        <begin position="249"/>
        <end position="292"/>
    </location>
</feature>
<evidence type="ECO:0000256" key="1">
    <source>
        <dbReference type="SAM" id="MobiDB-lite"/>
    </source>
</evidence>
<feature type="compositionally biased region" description="Basic and acidic residues" evidence="1">
    <location>
        <begin position="249"/>
        <end position="268"/>
    </location>
</feature>
<dbReference type="EMBL" id="VUNQ01000005">
    <property type="protein sequence ID" value="MSU00628.1"/>
    <property type="molecule type" value="Genomic_DNA"/>
</dbReference>
<dbReference type="PROSITE" id="PS51272">
    <property type="entry name" value="SLH"/>
    <property type="match status" value="3"/>
</dbReference>
<accession>A0A6N7XWH4</accession>
<dbReference type="AlphaFoldDB" id="A0A6N7XWH4"/>
<evidence type="ECO:0000313" key="4">
    <source>
        <dbReference type="Proteomes" id="UP000469523"/>
    </source>
</evidence>
<feature type="domain" description="SLH" evidence="2">
    <location>
        <begin position="48"/>
        <end position="111"/>
    </location>
</feature>
<comment type="caution">
    <text evidence="3">The sequence shown here is derived from an EMBL/GenBank/DDBJ whole genome shotgun (WGS) entry which is preliminary data.</text>
</comment>
<dbReference type="Pfam" id="PF00395">
    <property type="entry name" value="SLH"/>
    <property type="match status" value="2"/>
</dbReference>
<sequence>MAFYFTLMYSIDIINYIKYKIWRYEMKRISSIVLALVLTLSFAIPSLADTVKLNDLGDSKYKVEIEKLVEDGTISGYLDGTFKPQNGITRGELARIIAVTLNLEEDKNVAEHFTDVRGKWNQGSVGALYKANIMIGVSSDKFGQEQNVTREELAVILLRTFGLEETVKELDLDIEFKDAEDISAWARNAVAFVKSIGLMDGIENEDGSFTFLPKSFGERELVAKLVYELKYNREKYTEIIAIIMEESNSETKKDEKKTEDNSKKDNTVGDKSSANKSNENKPNENKPSQSSIVSKYRGQLLSLRSSVNGELSSLISSAVAEYKSGGDYNEIYSRYMDMAYELEADTDSQVSSILSELSRELSENGYNTEVISELEAEYQEAKDEARDSI</sequence>
<dbReference type="InterPro" id="IPR051465">
    <property type="entry name" value="Cell_Envelope_Struct_Comp"/>
</dbReference>
<dbReference type="Proteomes" id="UP000469523">
    <property type="component" value="Unassembled WGS sequence"/>
</dbReference>
<reference evidence="3 4" key="1">
    <citation type="submission" date="2019-09" db="EMBL/GenBank/DDBJ databases">
        <title>In-depth cultivation of the pig gut microbiome towards novel bacterial diversity and tailored functional studies.</title>
        <authorList>
            <person name="Wylensek D."/>
            <person name="Hitch T.C.A."/>
            <person name="Clavel T."/>
        </authorList>
    </citation>
    <scope>NUCLEOTIDE SEQUENCE [LARGE SCALE GENOMIC DNA]</scope>
    <source>
        <strain evidence="3 4">WCA3-693-APC-4?</strain>
    </source>
</reference>
<evidence type="ECO:0000313" key="3">
    <source>
        <dbReference type="EMBL" id="MSU00628.1"/>
    </source>
</evidence>
<feature type="domain" description="SLH" evidence="2">
    <location>
        <begin position="113"/>
        <end position="171"/>
    </location>
</feature>
<name>A0A6N7XWH4_9FIRM</name>
<protein>
    <submittedName>
        <fullName evidence="3">S-layer homology domain-containing protein</fullName>
    </submittedName>
</protein>
<dbReference type="InterPro" id="IPR001119">
    <property type="entry name" value="SLH_dom"/>
</dbReference>
<proteinExistence type="predicted"/>
<evidence type="ECO:0000259" key="2">
    <source>
        <dbReference type="PROSITE" id="PS51272"/>
    </source>
</evidence>
<dbReference type="PANTHER" id="PTHR43308:SF5">
    <property type="entry name" value="S-LAYER PROTEIN _ PEPTIDOGLYCAN ENDO-BETA-N-ACETYLGLUCOSAMINIDASE"/>
    <property type="match status" value="1"/>
</dbReference>
<keyword evidence="4" id="KW-1185">Reference proteome</keyword>